<evidence type="ECO:0000313" key="3">
    <source>
        <dbReference type="Proteomes" id="UP000266183"/>
    </source>
</evidence>
<dbReference type="OrthoDB" id="1041855at2"/>
<name>A0A385SKJ9_9BACT</name>
<proteinExistence type="predicted"/>
<feature type="domain" description="HTH cro/C1-type" evidence="1">
    <location>
        <begin position="42"/>
        <end position="96"/>
    </location>
</feature>
<dbReference type="EMBL" id="CP032382">
    <property type="protein sequence ID" value="AYB32293.1"/>
    <property type="molecule type" value="Genomic_DNA"/>
</dbReference>
<evidence type="ECO:0000259" key="1">
    <source>
        <dbReference type="PROSITE" id="PS50943"/>
    </source>
</evidence>
<dbReference type="GO" id="GO:0003677">
    <property type="term" value="F:DNA binding"/>
    <property type="evidence" value="ECO:0007669"/>
    <property type="project" value="InterPro"/>
</dbReference>
<sequence>MKSKLKTYTLDQVKDEMIGKRGTARRDEYEFELTLELLGEMIKTTRQQRHLTQEQLGKLVGVQKAQISKLEKNATNVTVGTVLRIFDALKAKINFRIELENKRISSPEAGLG</sequence>
<dbReference type="InterPro" id="IPR010982">
    <property type="entry name" value="Lambda_DNA-bd_dom_sf"/>
</dbReference>
<dbReference type="CDD" id="cd00093">
    <property type="entry name" value="HTH_XRE"/>
    <property type="match status" value="1"/>
</dbReference>
<dbReference type="Gene3D" id="1.10.260.40">
    <property type="entry name" value="lambda repressor-like DNA-binding domains"/>
    <property type="match status" value="1"/>
</dbReference>
<gene>
    <name evidence="2" type="ORF">D4L85_17700</name>
</gene>
<dbReference type="Proteomes" id="UP000266183">
    <property type="component" value="Chromosome"/>
</dbReference>
<dbReference type="KEGG" id="chk:D4L85_17700"/>
<evidence type="ECO:0000313" key="2">
    <source>
        <dbReference type="EMBL" id="AYB32293.1"/>
    </source>
</evidence>
<dbReference type="InterPro" id="IPR001387">
    <property type="entry name" value="Cro/C1-type_HTH"/>
</dbReference>
<dbReference type="SMART" id="SM00530">
    <property type="entry name" value="HTH_XRE"/>
    <property type="match status" value="1"/>
</dbReference>
<dbReference type="PROSITE" id="PS50943">
    <property type="entry name" value="HTH_CROC1"/>
    <property type="match status" value="1"/>
</dbReference>
<dbReference type="RefSeq" id="WP_119755548.1">
    <property type="nucleotide sequence ID" value="NZ_CP032382.1"/>
</dbReference>
<dbReference type="AlphaFoldDB" id="A0A385SKJ9"/>
<dbReference type="SUPFAM" id="SSF47413">
    <property type="entry name" value="lambda repressor-like DNA-binding domains"/>
    <property type="match status" value="1"/>
</dbReference>
<keyword evidence="3" id="KW-1185">Reference proteome</keyword>
<organism evidence="2 3">
    <name type="scientific">Chryseolinea soli</name>
    <dbReference type="NCBI Taxonomy" id="2321403"/>
    <lineage>
        <taxon>Bacteria</taxon>
        <taxon>Pseudomonadati</taxon>
        <taxon>Bacteroidota</taxon>
        <taxon>Cytophagia</taxon>
        <taxon>Cytophagales</taxon>
        <taxon>Fulvivirgaceae</taxon>
        <taxon>Chryseolinea</taxon>
    </lineage>
</organism>
<dbReference type="Pfam" id="PF01381">
    <property type="entry name" value="HTH_3"/>
    <property type="match status" value="1"/>
</dbReference>
<reference evidence="3" key="1">
    <citation type="submission" date="2018-09" db="EMBL/GenBank/DDBJ databases">
        <title>Chryseolinea sp. KIS68-18 isolated from soil.</title>
        <authorList>
            <person name="Weon H.-Y."/>
            <person name="Kwon S.-W."/>
            <person name="Lee S.A."/>
        </authorList>
    </citation>
    <scope>NUCLEOTIDE SEQUENCE [LARGE SCALE GENOMIC DNA]</scope>
    <source>
        <strain evidence="3">KIS68-18</strain>
    </source>
</reference>
<accession>A0A385SKJ9</accession>
<protein>
    <submittedName>
        <fullName evidence="2">XRE family transcriptional regulator</fullName>
    </submittedName>
</protein>